<evidence type="ECO:0000313" key="8">
    <source>
        <dbReference type="EMBL" id="SFN46415.1"/>
    </source>
</evidence>
<dbReference type="InterPro" id="IPR037294">
    <property type="entry name" value="ABC_BtuC-like"/>
</dbReference>
<feature type="transmembrane region" description="Helical" evidence="7">
    <location>
        <begin position="221"/>
        <end position="241"/>
    </location>
</feature>
<reference evidence="8 9" key="1">
    <citation type="submission" date="2016-10" db="EMBL/GenBank/DDBJ databases">
        <authorList>
            <person name="de Groot N.N."/>
        </authorList>
    </citation>
    <scope>NUCLEOTIDE SEQUENCE [LARGE SCALE GENOMIC DNA]</scope>
    <source>
        <strain evidence="8 9">CGMCC 4.1877</strain>
    </source>
</reference>
<dbReference type="InterPro" id="IPR001626">
    <property type="entry name" value="ABC_TroCD"/>
</dbReference>
<dbReference type="RefSeq" id="WP_425439163.1">
    <property type="nucleotide sequence ID" value="NZ_FOUY01000014.1"/>
</dbReference>
<organism evidence="8 9">
    <name type="scientific">Pseudonocardia ammonioxydans</name>
    <dbReference type="NCBI Taxonomy" id="260086"/>
    <lineage>
        <taxon>Bacteria</taxon>
        <taxon>Bacillati</taxon>
        <taxon>Actinomycetota</taxon>
        <taxon>Actinomycetes</taxon>
        <taxon>Pseudonocardiales</taxon>
        <taxon>Pseudonocardiaceae</taxon>
        <taxon>Pseudonocardia</taxon>
    </lineage>
</organism>
<dbReference type="Gene3D" id="1.10.3470.10">
    <property type="entry name" value="ABC transporter involved in vitamin B12 uptake, BtuC"/>
    <property type="match status" value="1"/>
</dbReference>
<dbReference type="GO" id="GO:0010043">
    <property type="term" value="P:response to zinc ion"/>
    <property type="evidence" value="ECO:0007669"/>
    <property type="project" value="TreeGrafter"/>
</dbReference>
<dbReference type="STRING" id="260086.SAMN05216207_1014157"/>
<comment type="similarity">
    <text evidence="2 6">Belongs to the ABC-3 integral membrane protein family.</text>
</comment>
<evidence type="ECO:0000256" key="7">
    <source>
        <dbReference type="SAM" id="Phobius"/>
    </source>
</evidence>
<dbReference type="GO" id="GO:0043190">
    <property type="term" value="C:ATP-binding cassette (ABC) transporter complex"/>
    <property type="evidence" value="ECO:0007669"/>
    <property type="project" value="InterPro"/>
</dbReference>
<dbReference type="Pfam" id="PF00950">
    <property type="entry name" value="ABC-3"/>
    <property type="match status" value="1"/>
</dbReference>
<dbReference type="GO" id="GO:0071281">
    <property type="term" value="P:cellular response to iron ion"/>
    <property type="evidence" value="ECO:0007669"/>
    <property type="project" value="UniProtKB-ARBA"/>
</dbReference>
<evidence type="ECO:0000256" key="5">
    <source>
        <dbReference type="ARBA" id="ARBA00023136"/>
    </source>
</evidence>
<feature type="transmembrane region" description="Helical" evidence="7">
    <location>
        <begin position="94"/>
        <end position="115"/>
    </location>
</feature>
<dbReference type="GO" id="GO:0055085">
    <property type="term" value="P:transmembrane transport"/>
    <property type="evidence" value="ECO:0007669"/>
    <property type="project" value="InterPro"/>
</dbReference>
<dbReference type="EMBL" id="FOUY01000014">
    <property type="protein sequence ID" value="SFN46415.1"/>
    <property type="molecule type" value="Genomic_DNA"/>
</dbReference>
<evidence type="ECO:0000256" key="2">
    <source>
        <dbReference type="ARBA" id="ARBA00008034"/>
    </source>
</evidence>
<sequence length="296" mass="30503">MIAWLVEPLQFDFMQRALLVAIVAGTVGALLSCWLTLVGWSLMGDAVSHAVLPGVVLSYIVGIPFGIGAFVFGAGAVALIGVVRRTSRVKEDAAIGVVFTGLFALGLVLISTTPSDTDLGHILFGNLLGLSGPDVAQILLLGVLTVVVVLVKHRDFTLVAFDRTHAHAVGIDPRRTEAILLGLLALAVVVALQAVGIVLVVAVLIIPGATAYLLTDRMERMLLIAVLVAVGSAVAGTYLSFHLDVSTGGSVVVCLAVAFTLAYLLGPRHGLLARLVGPPQRATVAGSGPADDGGAR</sequence>
<evidence type="ECO:0000256" key="1">
    <source>
        <dbReference type="ARBA" id="ARBA00004141"/>
    </source>
</evidence>
<evidence type="ECO:0000313" key="9">
    <source>
        <dbReference type="Proteomes" id="UP000199614"/>
    </source>
</evidence>
<feature type="transmembrane region" description="Helical" evidence="7">
    <location>
        <begin position="57"/>
        <end position="82"/>
    </location>
</feature>
<keyword evidence="5 7" id="KW-0472">Membrane</keyword>
<dbReference type="FunFam" id="1.10.3470.10:FF:000003">
    <property type="entry name" value="Iron ABC transporter permease SitD"/>
    <property type="match status" value="1"/>
</dbReference>
<dbReference type="PANTHER" id="PTHR30477">
    <property type="entry name" value="ABC-TRANSPORTER METAL-BINDING PROTEIN"/>
    <property type="match status" value="1"/>
</dbReference>
<comment type="subcellular location">
    <subcellularLocation>
        <location evidence="6">Cell membrane</location>
        <topology evidence="6">Multi-pass membrane protein</topology>
    </subcellularLocation>
    <subcellularLocation>
        <location evidence="1">Membrane</location>
        <topology evidence="1">Multi-pass membrane protein</topology>
    </subcellularLocation>
</comment>
<accession>A0A1I4Z7Z7</accession>
<dbReference type="SUPFAM" id="SSF81345">
    <property type="entry name" value="ABC transporter involved in vitamin B12 uptake, BtuC"/>
    <property type="match status" value="1"/>
</dbReference>
<keyword evidence="9" id="KW-1185">Reference proteome</keyword>
<evidence type="ECO:0000256" key="4">
    <source>
        <dbReference type="ARBA" id="ARBA00022989"/>
    </source>
</evidence>
<feature type="transmembrane region" description="Helical" evidence="7">
    <location>
        <begin position="17"/>
        <end position="37"/>
    </location>
</feature>
<keyword evidence="3 6" id="KW-0812">Transmembrane</keyword>
<dbReference type="AlphaFoldDB" id="A0A1I4Z7Z7"/>
<dbReference type="Proteomes" id="UP000199614">
    <property type="component" value="Unassembled WGS sequence"/>
</dbReference>
<keyword evidence="4 7" id="KW-1133">Transmembrane helix</keyword>
<dbReference type="CDD" id="cd06550">
    <property type="entry name" value="TM_ABC_iron-siderophores_like"/>
    <property type="match status" value="1"/>
</dbReference>
<evidence type="ECO:0000256" key="6">
    <source>
        <dbReference type="RuleBase" id="RU003943"/>
    </source>
</evidence>
<gene>
    <name evidence="8" type="ORF">SAMN05216207_1014157</name>
</gene>
<evidence type="ECO:0000256" key="3">
    <source>
        <dbReference type="ARBA" id="ARBA00022692"/>
    </source>
</evidence>
<name>A0A1I4Z7Z7_PSUAM</name>
<protein>
    <submittedName>
        <fullName evidence="8">Manganese transport system permease protein</fullName>
    </submittedName>
</protein>
<feature type="transmembrane region" description="Helical" evidence="7">
    <location>
        <begin position="135"/>
        <end position="153"/>
    </location>
</feature>
<proteinExistence type="inferred from homology"/>
<keyword evidence="6" id="KW-0813">Transport</keyword>
<feature type="transmembrane region" description="Helical" evidence="7">
    <location>
        <begin position="247"/>
        <end position="265"/>
    </location>
</feature>
<dbReference type="PANTHER" id="PTHR30477:SF13">
    <property type="entry name" value="IRON TRANSPORT SYSTEM MEMBRANE PROTEIN HI_0360-RELATED"/>
    <property type="match status" value="1"/>
</dbReference>